<accession>A0A8D8ZEA8</accession>
<name>A0A8D8ZEA8_9HEMI</name>
<proteinExistence type="predicted"/>
<evidence type="ECO:0000313" key="1">
    <source>
        <dbReference type="EMBL" id="CAG6744576.1"/>
    </source>
</evidence>
<sequence>MNLEMHEYCPQRQLNVDLSNTRCIQVECALTTQKCLKEVCICAFVQNDEQQQQSYLRPYLVYEIRDDYHIFNYAKLSKKPYDENSTRIILPDQYFRHPLRYFKWGDWMLYRQLTGYIGVQESDCKKGTLRFDMLPPIP</sequence>
<organism evidence="1">
    <name type="scientific">Cacopsylla melanoneura</name>
    <dbReference type="NCBI Taxonomy" id="428564"/>
    <lineage>
        <taxon>Eukaryota</taxon>
        <taxon>Metazoa</taxon>
        <taxon>Ecdysozoa</taxon>
        <taxon>Arthropoda</taxon>
        <taxon>Hexapoda</taxon>
        <taxon>Insecta</taxon>
        <taxon>Pterygota</taxon>
        <taxon>Neoptera</taxon>
        <taxon>Paraneoptera</taxon>
        <taxon>Hemiptera</taxon>
        <taxon>Sternorrhyncha</taxon>
        <taxon>Psylloidea</taxon>
        <taxon>Psyllidae</taxon>
        <taxon>Psyllinae</taxon>
        <taxon>Cacopsylla</taxon>
    </lineage>
</organism>
<dbReference type="AlphaFoldDB" id="A0A8D8ZEA8"/>
<dbReference type="EMBL" id="HBUF01470434">
    <property type="protein sequence ID" value="CAG6744576.1"/>
    <property type="molecule type" value="Transcribed_RNA"/>
</dbReference>
<protein>
    <submittedName>
        <fullName evidence="1">Uncharacterized protein</fullName>
    </submittedName>
</protein>
<reference evidence="1" key="1">
    <citation type="submission" date="2021-05" db="EMBL/GenBank/DDBJ databases">
        <authorList>
            <person name="Alioto T."/>
            <person name="Alioto T."/>
            <person name="Gomez Garrido J."/>
        </authorList>
    </citation>
    <scope>NUCLEOTIDE SEQUENCE</scope>
</reference>